<keyword evidence="5" id="KW-0255">Endonuclease</keyword>
<dbReference type="EMBL" id="JBBKZV010000002">
    <property type="protein sequence ID" value="MEJ8821529.1"/>
    <property type="molecule type" value="Genomic_DNA"/>
</dbReference>
<dbReference type="RefSeq" id="WP_340362572.1">
    <property type="nucleotide sequence ID" value="NZ_JBBKZV010000002.1"/>
</dbReference>
<gene>
    <name evidence="5" type="ORF">WKW80_05695</name>
</gene>
<dbReference type="Gene3D" id="3.90.220.20">
    <property type="entry name" value="DNA methylase specificity domains"/>
    <property type="match status" value="2"/>
</dbReference>
<keyword evidence="2" id="KW-0680">Restriction system</keyword>
<dbReference type="GO" id="GO:0016787">
    <property type="term" value="F:hydrolase activity"/>
    <property type="evidence" value="ECO:0007669"/>
    <property type="project" value="UniProtKB-KW"/>
</dbReference>
<accession>A0ABU8VUP0</accession>
<name>A0ABU8VUP0_9BURK</name>
<dbReference type="GO" id="GO:0004519">
    <property type="term" value="F:endonuclease activity"/>
    <property type="evidence" value="ECO:0007669"/>
    <property type="project" value="UniProtKB-KW"/>
</dbReference>
<evidence type="ECO:0000313" key="6">
    <source>
        <dbReference type="Proteomes" id="UP001363010"/>
    </source>
</evidence>
<feature type="domain" description="Type I restriction modification DNA specificity" evidence="4">
    <location>
        <begin position="63"/>
        <end position="175"/>
    </location>
</feature>
<dbReference type="CDD" id="cd17260">
    <property type="entry name" value="RMtype1_S_EcoEI-TRD1-CR1_like"/>
    <property type="match status" value="1"/>
</dbReference>
<dbReference type="EC" id="3.1.21.-" evidence="5"/>
<evidence type="ECO:0000259" key="4">
    <source>
        <dbReference type="Pfam" id="PF01420"/>
    </source>
</evidence>
<evidence type="ECO:0000256" key="3">
    <source>
        <dbReference type="ARBA" id="ARBA00023125"/>
    </source>
</evidence>
<dbReference type="Pfam" id="PF01420">
    <property type="entry name" value="Methylase_S"/>
    <property type="match status" value="1"/>
</dbReference>
<evidence type="ECO:0000313" key="5">
    <source>
        <dbReference type="EMBL" id="MEJ8821529.1"/>
    </source>
</evidence>
<dbReference type="InterPro" id="IPR052021">
    <property type="entry name" value="Type-I_RS_S_subunit"/>
</dbReference>
<dbReference type="Proteomes" id="UP001363010">
    <property type="component" value="Unassembled WGS sequence"/>
</dbReference>
<evidence type="ECO:0000256" key="1">
    <source>
        <dbReference type="ARBA" id="ARBA00010923"/>
    </source>
</evidence>
<sequence>MPDLLLEDCLDALIDYRGKTPEKTSSGIPLITAKIIKGGRIETPTEFIPRNNYDSWMRRGLPKAGDVVLTVEAPLGEVAQLGPEKVALAQRVVTLRGKTGVLDSTYLLYLLQTDELQSQLRARATGTTVLGIKQSELRKVRLKLPPFDLQVAAAATLKALDDRIALLRQTNTTLEAIAQALFKSWFIDFDPVRAKQRGIAPNGIDEATATLFPDSFEESELGSVPKGWLATILAEAFDINPPRRLKKGGASPYLDMASLTASGHCVASPIQREMGSGAKFRNGDTLLARITPCLENGKTAFVDFLENEQVGWGSTEFVVLRPRAPLPAYFGYLLCRHPAFREYAVQSMSGTSGRQRIQNNVLGRYVVAVPSDEIAAAFAAIGEPVQRSIAANHQQALTLATLRNTLLPRLISGQLRLPEVEGRIAEASAA</sequence>
<dbReference type="PANTHER" id="PTHR30408:SF13">
    <property type="entry name" value="TYPE I RESTRICTION ENZYME HINDI SPECIFICITY SUBUNIT"/>
    <property type="match status" value="1"/>
</dbReference>
<dbReference type="InterPro" id="IPR044946">
    <property type="entry name" value="Restrct_endonuc_typeI_TRD_sf"/>
</dbReference>
<dbReference type="SUPFAM" id="SSF116734">
    <property type="entry name" value="DNA methylase specificity domain"/>
    <property type="match status" value="2"/>
</dbReference>
<dbReference type="PANTHER" id="PTHR30408">
    <property type="entry name" value="TYPE-1 RESTRICTION ENZYME ECOKI SPECIFICITY PROTEIN"/>
    <property type="match status" value="1"/>
</dbReference>
<evidence type="ECO:0000256" key="2">
    <source>
        <dbReference type="ARBA" id="ARBA00022747"/>
    </source>
</evidence>
<protein>
    <submittedName>
        <fullName evidence="5">Restriction endonuclease subunit S</fullName>
        <ecNumber evidence="5">3.1.21.-</ecNumber>
    </submittedName>
</protein>
<keyword evidence="5" id="KW-0378">Hydrolase</keyword>
<reference evidence="5 6" key="1">
    <citation type="submission" date="2024-03" db="EMBL/GenBank/DDBJ databases">
        <title>Novel species of the genus Variovorax.</title>
        <authorList>
            <person name="Liu Q."/>
            <person name="Xin Y.-H."/>
        </authorList>
    </citation>
    <scope>NUCLEOTIDE SEQUENCE [LARGE SCALE GENOMIC DNA]</scope>
    <source>
        <strain evidence="5 6">KACC 18501</strain>
    </source>
</reference>
<comment type="caution">
    <text evidence="5">The sequence shown here is derived from an EMBL/GenBank/DDBJ whole genome shotgun (WGS) entry which is preliminary data.</text>
</comment>
<dbReference type="InterPro" id="IPR000055">
    <property type="entry name" value="Restrct_endonuc_typeI_TRD"/>
</dbReference>
<keyword evidence="6" id="KW-1185">Reference proteome</keyword>
<keyword evidence="3" id="KW-0238">DNA-binding</keyword>
<proteinExistence type="inferred from homology"/>
<keyword evidence="5" id="KW-0540">Nuclease</keyword>
<organism evidence="5 6">
    <name type="scientific">Variovorax humicola</name>
    <dbReference type="NCBI Taxonomy" id="1769758"/>
    <lineage>
        <taxon>Bacteria</taxon>
        <taxon>Pseudomonadati</taxon>
        <taxon>Pseudomonadota</taxon>
        <taxon>Betaproteobacteria</taxon>
        <taxon>Burkholderiales</taxon>
        <taxon>Comamonadaceae</taxon>
        <taxon>Variovorax</taxon>
    </lineage>
</organism>
<comment type="similarity">
    <text evidence="1">Belongs to the type-I restriction system S methylase family.</text>
</comment>